<proteinExistence type="predicted"/>
<dbReference type="RefSeq" id="WP_227309330.1">
    <property type="nucleotide sequence ID" value="NZ_JAESVA010000008.1"/>
</dbReference>
<dbReference type="PANTHER" id="PTHR37017">
    <property type="entry name" value="AB HYDROLASE-1 DOMAIN-CONTAINING PROTEIN-RELATED"/>
    <property type="match status" value="1"/>
</dbReference>
<dbReference type="AlphaFoldDB" id="A0A963Z4I4"/>
<name>A0A963Z4I4_9PROT</name>
<keyword evidence="3" id="KW-1185">Reference proteome</keyword>
<comment type="caution">
    <text evidence="2">The sequence shown here is derived from an EMBL/GenBank/DDBJ whole genome shotgun (WGS) entry which is preliminary data.</text>
</comment>
<protein>
    <submittedName>
        <fullName evidence="2">Alpha/beta hydrolase</fullName>
    </submittedName>
</protein>
<feature type="domain" description="AB hydrolase-1" evidence="1">
    <location>
        <begin position="7"/>
        <end position="219"/>
    </location>
</feature>
<reference evidence="2 3" key="1">
    <citation type="journal article" date="2021" name="Microorganisms">
        <title>Acidisoma silvae sp. nov. and Acidisomacellulosilytica sp. nov., Two Acidophilic Bacteria Isolated from Decaying Wood, Hydrolyzing Cellulose and Producing Poly-3-hydroxybutyrate.</title>
        <authorList>
            <person name="Mieszkin S."/>
            <person name="Pouder E."/>
            <person name="Uroz S."/>
            <person name="Simon-Colin C."/>
            <person name="Alain K."/>
        </authorList>
    </citation>
    <scope>NUCLEOTIDE SEQUENCE [LARGE SCALE GENOMIC DNA]</scope>
    <source>
        <strain evidence="2 3">HW T5.17</strain>
    </source>
</reference>
<dbReference type="InterPro" id="IPR000073">
    <property type="entry name" value="AB_hydrolase_1"/>
</dbReference>
<keyword evidence="2" id="KW-0378">Hydrolase</keyword>
<dbReference type="InterPro" id="IPR029058">
    <property type="entry name" value="AB_hydrolase_fold"/>
</dbReference>
<gene>
    <name evidence="2" type="ORF">ACELLULO517_20715</name>
</gene>
<dbReference type="SUPFAM" id="SSF53474">
    <property type="entry name" value="alpha/beta-Hydrolases"/>
    <property type="match status" value="1"/>
</dbReference>
<organism evidence="2 3">
    <name type="scientific">Acidisoma cellulosilyticum</name>
    <dbReference type="NCBI Taxonomy" id="2802395"/>
    <lineage>
        <taxon>Bacteria</taxon>
        <taxon>Pseudomonadati</taxon>
        <taxon>Pseudomonadota</taxon>
        <taxon>Alphaproteobacteria</taxon>
        <taxon>Acetobacterales</taxon>
        <taxon>Acidocellaceae</taxon>
        <taxon>Acidisoma</taxon>
    </lineage>
</organism>
<dbReference type="EMBL" id="JAESVA010000008">
    <property type="protein sequence ID" value="MCB8882679.1"/>
    <property type="molecule type" value="Genomic_DNA"/>
</dbReference>
<accession>A0A963Z4I4</accession>
<dbReference type="Gene3D" id="3.40.50.1820">
    <property type="entry name" value="alpha/beta hydrolase"/>
    <property type="match status" value="1"/>
</dbReference>
<evidence type="ECO:0000259" key="1">
    <source>
        <dbReference type="Pfam" id="PF12697"/>
    </source>
</evidence>
<sequence length="227" mass="23265">MSVCANVILVHGAWADGSSWSKVIPLLAQKGLNVSAVQLPLSSLVDDVATVERALALVEGPTLLVGHSYGGSVISEAGLDAKVAGLVYVAAFAPDEGQSAGSLGASAAPTPLGACLVPDAHGYLKITQEGVFKYFAQDLTDAEKLVLYATQTPANVQSLGGNISAPAWKIKPSWYIVASEDGAIQPSLERAMAETIGAETTEISASHVVMLSHPESVAAVILKAAMG</sequence>
<evidence type="ECO:0000313" key="2">
    <source>
        <dbReference type="EMBL" id="MCB8882679.1"/>
    </source>
</evidence>
<evidence type="ECO:0000313" key="3">
    <source>
        <dbReference type="Proteomes" id="UP000721844"/>
    </source>
</evidence>
<dbReference type="GO" id="GO:0016787">
    <property type="term" value="F:hydrolase activity"/>
    <property type="evidence" value="ECO:0007669"/>
    <property type="project" value="UniProtKB-KW"/>
</dbReference>
<dbReference type="Proteomes" id="UP000721844">
    <property type="component" value="Unassembled WGS sequence"/>
</dbReference>
<dbReference type="Pfam" id="PF12697">
    <property type="entry name" value="Abhydrolase_6"/>
    <property type="match status" value="1"/>
</dbReference>
<dbReference type="PANTHER" id="PTHR37017:SF11">
    <property type="entry name" value="ESTERASE_LIPASE_THIOESTERASE DOMAIN-CONTAINING PROTEIN"/>
    <property type="match status" value="1"/>
</dbReference>
<dbReference type="InterPro" id="IPR052897">
    <property type="entry name" value="Sec-Metab_Biosynth_Hydrolase"/>
</dbReference>